<keyword evidence="2" id="KW-1185">Reference proteome</keyword>
<name>A0ACB8S7I9_9AGAM</name>
<protein>
    <submittedName>
        <fullName evidence="1">Uncharacterized protein</fullName>
    </submittedName>
</protein>
<evidence type="ECO:0000313" key="1">
    <source>
        <dbReference type="EMBL" id="KAI0051805.1"/>
    </source>
</evidence>
<gene>
    <name evidence="1" type="ORF">FA95DRAFT_1675587</name>
</gene>
<reference evidence="1" key="1">
    <citation type="submission" date="2021-02" db="EMBL/GenBank/DDBJ databases">
        <authorList>
            <consortium name="DOE Joint Genome Institute"/>
            <person name="Ahrendt S."/>
            <person name="Looney B.P."/>
            <person name="Miyauchi S."/>
            <person name="Morin E."/>
            <person name="Drula E."/>
            <person name="Courty P.E."/>
            <person name="Chicoki N."/>
            <person name="Fauchery L."/>
            <person name="Kohler A."/>
            <person name="Kuo A."/>
            <person name="Labutti K."/>
            <person name="Pangilinan J."/>
            <person name="Lipzen A."/>
            <person name="Riley R."/>
            <person name="Andreopoulos W."/>
            <person name="He G."/>
            <person name="Johnson J."/>
            <person name="Barry K.W."/>
            <person name="Grigoriev I.V."/>
            <person name="Nagy L."/>
            <person name="Hibbett D."/>
            <person name="Henrissat B."/>
            <person name="Matheny P.B."/>
            <person name="Labbe J."/>
            <person name="Martin F."/>
        </authorList>
    </citation>
    <scope>NUCLEOTIDE SEQUENCE</scope>
    <source>
        <strain evidence="1">FP105234-sp</strain>
    </source>
</reference>
<sequence>MHTGKPDTGLAEWTQKIKALQRQVDADEEEEYRKLEQEIAASRLARVRRSSGYPSRAATADAVPSSDLAPAVVKRSESPIDDLLSIADRQREHDDALHKLSSPARALPSFAPKLQPARAEPVSLAAFIGGRATGPRLNKHAPQQDAHDPTQFEQRTRTSITTPHPVFGRGGVAMPGLAVKQPTPAREPSPAAPERVVEARPTSAYQPEKDIAPRERKTSTASRRYMEHVEQRSITAQKTGGMADTPRARTLSTPSRAEPTSRGVSPTIPSSHFKPELRSPVSPRAPSHDSRSKATSPLPGSRALATSPAPPIRSTPTSTPIRHAVSGYASSSSSSLASAATSASPASRPFTPKQVATPPATISLATFSSPGLARPIQPSPTAKSFVASPQPLVHSKSEAMLRTPQKDPTPSISRLKGRGFVQSIVKASSELEAKTSSPSVSETGRFSGKRLSSVADRWKPEPSPSPSAPQRKSWTPREPASKPSTPPLKHVDTQYTGKTSRSVPDSAKSWTSERRASPPAIVEPQHTGKSVRKVASHKSLSVVDTSVKGAANPPSPGGRGMGSSSTMISYIKPVKTGDDPATAHSHSRPVTPAAAAHSDYELGLRSSAGRSSFEAAAPAGKPLSHPTKTRAKKPKKAKGATVTFAVPHETKAASADERPPRENLREAVPQPARSHEAAAAPVAANPPPTPPPKAEDVINRWAHAAVIAVKPDHTPTPPAPSAIALPKPALDGLAGARPLPGFTAPAGPEPPRTPRRHSRIPSTGNRALVMDVAQVMQEQHLLSTTPEPVSPSPRDEAPTPVPTPPPPPVDEDDVRPQSSTSPAIANDRRKSSHEKYSAFVLPALKEEKTPVSSPAPTIARAAATPAVSALQPARNLSTEQVENAGSLEPPPTQHSDDLLEIPHEDEALPYVDLAKILATIPRRWTPNADILSISVDVMSVKGSAATALASNIHVFHESEVLAVVHRFKTKSTGLVATNVWGWQGKDSSFSESEEGKLKDLARRYGTTLVHIVQHRETPDFVHALGGLLAIRQGTRQHWSSDDTTMHRVHTLDATLIIDQCDLSIAYLCSAYSYCLTLLGTTYVWHGRGSTTLERDAALTYAQALAGPVSEVRVLEEGQSEDDELFWMMLGDKEYAQADYWRWRPEALLEGHKTRVWHVDASNADEPIKLRTFLPRRSEVNASVHIIDCIWELFVLVGRDARGLRRDIRLATLTASHMAQHFSAGRPFAPPVHFLILPSQIPSDLRLHFRDLHEDTLNELTTPDHMNLLTSAEGSDHLSMIHWRKDSLKDHTMLPLGLDPSQLV</sequence>
<organism evidence="1 2">
    <name type="scientific">Auriscalpium vulgare</name>
    <dbReference type="NCBI Taxonomy" id="40419"/>
    <lineage>
        <taxon>Eukaryota</taxon>
        <taxon>Fungi</taxon>
        <taxon>Dikarya</taxon>
        <taxon>Basidiomycota</taxon>
        <taxon>Agaricomycotina</taxon>
        <taxon>Agaricomycetes</taxon>
        <taxon>Russulales</taxon>
        <taxon>Auriscalpiaceae</taxon>
        <taxon>Auriscalpium</taxon>
    </lineage>
</organism>
<dbReference type="Proteomes" id="UP000814033">
    <property type="component" value="Unassembled WGS sequence"/>
</dbReference>
<proteinExistence type="predicted"/>
<accession>A0ACB8S7I9</accession>
<reference evidence="1" key="2">
    <citation type="journal article" date="2022" name="New Phytol.">
        <title>Evolutionary transition to the ectomycorrhizal habit in the genomes of a hyperdiverse lineage of mushroom-forming fungi.</title>
        <authorList>
            <person name="Looney B."/>
            <person name="Miyauchi S."/>
            <person name="Morin E."/>
            <person name="Drula E."/>
            <person name="Courty P.E."/>
            <person name="Kohler A."/>
            <person name="Kuo A."/>
            <person name="LaButti K."/>
            <person name="Pangilinan J."/>
            <person name="Lipzen A."/>
            <person name="Riley R."/>
            <person name="Andreopoulos W."/>
            <person name="He G."/>
            <person name="Johnson J."/>
            <person name="Nolan M."/>
            <person name="Tritt A."/>
            <person name="Barry K.W."/>
            <person name="Grigoriev I.V."/>
            <person name="Nagy L.G."/>
            <person name="Hibbett D."/>
            <person name="Henrissat B."/>
            <person name="Matheny P.B."/>
            <person name="Labbe J."/>
            <person name="Martin F.M."/>
        </authorList>
    </citation>
    <scope>NUCLEOTIDE SEQUENCE</scope>
    <source>
        <strain evidence="1">FP105234-sp</strain>
    </source>
</reference>
<dbReference type="EMBL" id="MU275849">
    <property type="protein sequence ID" value="KAI0051805.1"/>
    <property type="molecule type" value="Genomic_DNA"/>
</dbReference>
<comment type="caution">
    <text evidence="1">The sequence shown here is derived from an EMBL/GenBank/DDBJ whole genome shotgun (WGS) entry which is preliminary data.</text>
</comment>
<evidence type="ECO:0000313" key="2">
    <source>
        <dbReference type="Proteomes" id="UP000814033"/>
    </source>
</evidence>